<evidence type="ECO:0000256" key="3">
    <source>
        <dbReference type="ARBA" id="ARBA00022723"/>
    </source>
</evidence>
<comment type="caution">
    <text evidence="8">The sequence shown here is derived from an EMBL/GenBank/DDBJ whole genome shotgun (WGS) entry which is preliminary data.</text>
</comment>
<keyword evidence="7" id="KW-0963">Cytoplasm</keyword>
<dbReference type="Pfam" id="PF02130">
    <property type="entry name" value="YbeY"/>
    <property type="match status" value="1"/>
</dbReference>
<dbReference type="Gene3D" id="3.40.390.30">
    <property type="entry name" value="Metalloproteases ('zincins'), catalytic domain"/>
    <property type="match status" value="1"/>
</dbReference>
<sequence length="147" mass="17575">MHSTSSPSLSFFYEEPVTLRNRNSLKLFLHEIFRKEKKKLSSLNYIFCSDKRVLEINRQFLQHDYYTDIITFELSPAGAPVEGEIYISIDRVKDNARQHDTTFTRELHRVIFHGVLHLCGYKDKSTAQEKLMREKEDYYLNRYFAKK</sequence>
<dbReference type="InterPro" id="IPR002036">
    <property type="entry name" value="YbeY"/>
</dbReference>
<evidence type="ECO:0000313" key="9">
    <source>
        <dbReference type="Proteomes" id="UP001165367"/>
    </source>
</evidence>
<dbReference type="PANTHER" id="PTHR46986:SF1">
    <property type="entry name" value="ENDORIBONUCLEASE YBEY, CHLOROPLASTIC"/>
    <property type="match status" value="1"/>
</dbReference>
<comment type="cofactor">
    <cofactor evidence="7">
        <name>Zn(2+)</name>
        <dbReference type="ChEBI" id="CHEBI:29105"/>
    </cofactor>
    <text evidence="7">Binds 1 zinc ion.</text>
</comment>
<dbReference type="SUPFAM" id="SSF55486">
    <property type="entry name" value="Metalloproteases ('zincins'), catalytic domain"/>
    <property type="match status" value="1"/>
</dbReference>
<accession>A0ABS9KKZ1</accession>
<gene>
    <name evidence="7 8" type="primary">ybeY</name>
    <name evidence="8" type="ORF">LZZ85_01835</name>
</gene>
<feature type="binding site" evidence="7">
    <location>
        <position position="123"/>
    </location>
    <ligand>
        <name>Zn(2+)</name>
        <dbReference type="ChEBI" id="CHEBI:29105"/>
        <note>catalytic</note>
    </ligand>
</feature>
<keyword evidence="7" id="KW-0690">Ribosome biogenesis</keyword>
<keyword evidence="2 7" id="KW-0540">Nuclease</keyword>
<protein>
    <recommendedName>
        <fullName evidence="7">Endoribonuclease YbeY</fullName>
        <ecNumber evidence="7">3.1.-.-</ecNumber>
    </recommendedName>
</protein>
<dbReference type="NCBIfam" id="TIGR00043">
    <property type="entry name" value="rRNA maturation RNase YbeY"/>
    <property type="match status" value="1"/>
</dbReference>
<keyword evidence="7" id="KW-0698">rRNA processing</keyword>
<proteinExistence type="inferred from homology"/>
<organism evidence="8 9">
    <name type="scientific">Terrimonas ginsenosidimutans</name>
    <dbReference type="NCBI Taxonomy" id="2908004"/>
    <lineage>
        <taxon>Bacteria</taxon>
        <taxon>Pseudomonadati</taxon>
        <taxon>Bacteroidota</taxon>
        <taxon>Chitinophagia</taxon>
        <taxon>Chitinophagales</taxon>
        <taxon>Chitinophagaceae</taxon>
        <taxon>Terrimonas</taxon>
    </lineage>
</organism>
<evidence type="ECO:0000256" key="6">
    <source>
        <dbReference type="ARBA" id="ARBA00022833"/>
    </source>
</evidence>
<name>A0ABS9KKZ1_9BACT</name>
<evidence type="ECO:0000256" key="2">
    <source>
        <dbReference type="ARBA" id="ARBA00022722"/>
    </source>
</evidence>
<dbReference type="EC" id="3.1.-.-" evidence="7"/>
<dbReference type="RefSeq" id="WP_237868218.1">
    <property type="nucleotide sequence ID" value="NZ_JAKLTR010000001.1"/>
</dbReference>
<keyword evidence="5 7" id="KW-0378">Hydrolase</keyword>
<dbReference type="Proteomes" id="UP001165367">
    <property type="component" value="Unassembled WGS sequence"/>
</dbReference>
<evidence type="ECO:0000256" key="1">
    <source>
        <dbReference type="ARBA" id="ARBA00010875"/>
    </source>
</evidence>
<comment type="similarity">
    <text evidence="1 7">Belongs to the endoribonuclease YbeY family.</text>
</comment>
<evidence type="ECO:0000256" key="5">
    <source>
        <dbReference type="ARBA" id="ARBA00022801"/>
    </source>
</evidence>
<comment type="function">
    <text evidence="7">Single strand-specific metallo-endoribonuclease involved in late-stage 70S ribosome quality control and in maturation of the 3' terminus of the 16S rRNA.</text>
</comment>
<reference evidence="8" key="1">
    <citation type="submission" date="2022-01" db="EMBL/GenBank/DDBJ databases">
        <authorList>
            <person name="Jo J.-H."/>
            <person name="Im W.-T."/>
        </authorList>
    </citation>
    <scope>NUCLEOTIDE SEQUENCE</scope>
    <source>
        <strain evidence="8">NA20</strain>
    </source>
</reference>
<keyword evidence="9" id="KW-1185">Reference proteome</keyword>
<dbReference type="PANTHER" id="PTHR46986">
    <property type="entry name" value="ENDORIBONUCLEASE YBEY, CHLOROPLASTIC"/>
    <property type="match status" value="1"/>
</dbReference>
<dbReference type="HAMAP" id="MF_00009">
    <property type="entry name" value="Endoribonucl_YbeY"/>
    <property type="match status" value="1"/>
</dbReference>
<evidence type="ECO:0000313" key="8">
    <source>
        <dbReference type="EMBL" id="MCG2612993.1"/>
    </source>
</evidence>
<dbReference type="InterPro" id="IPR023091">
    <property type="entry name" value="MetalPrtase_cat_dom_sf_prd"/>
</dbReference>
<keyword evidence="3 7" id="KW-0479">Metal-binding</keyword>
<evidence type="ECO:0000256" key="7">
    <source>
        <dbReference type="HAMAP-Rule" id="MF_00009"/>
    </source>
</evidence>
<keyword evidence="4 7" id="KW-0255">Endonuclease</keyword>
<feature type="binding site" evidence="7">
    <location>
        <position position="113"/>
    </location>
    <ligand>
        <name>Zn(2+)</name>
        <dbReference type="ChEBI" id="CHEBI:29105"/>
        <note>catalytic</note>
    </ligand>
</feature>
<dbReference type="EMBL" id="JAKLTR010000001">
    <property type="protein sequence ID" value="MCG2612993.1"/>
    <property type="molecule type" value="Genomic_DNA"/>
</dbReference>
<feature type="binding site" evidence="7">
    <location>
        <position position="117"/>
    </location>
    <ligand>
        <name>Zn(2+)</name>
        <dbReference type="ChEBI" id="CHEBI:29105"/>
        <note>catalytic</note>
    </ligand>
</feature>
<evidence type="ECO:0000256" key="4">
    <source>
        <dbReference type="ARBA" id="ARBA00022759"/>
    </source>
</evidence>
<keyword evidence="6 7" id="KW-0862">Zinc</keyword>
<comment type="subcellular location">
    <subcellularLocation>
        <location evidence="7">Cytoplasm</location>
    </subcellularLocation>
</comment>